<dbReference type="STRING" id="60517.A0A0R3W2D0"/>
<dbReference type="EMBL" id="UYRS01018321">
    <property type="protein sequence ID" value="VDK32643.1"/>
    <property type="molecule type" value="Genomic_DNA"/>
</dbReference>
<evidence type="ECO:0000313" key="3">
    <source>
        <dbReference type="WBParaSite" id="TASK_0000396201-mRNA-1"/>
    </source>
</evidence>
<dbReference type="WBParaSite" id="TASK_0000396201-mRNA-1">
    <property type="protein sequence ID" value="TASK_0000396201-mRNA-1"/>
    <property type="gene ID" value="TASK_0000396201"/>
</dbReference>
<dbReference type="AlphaFoldDB" id="A0A0R3W2D0"/>
<name>A0A0R3W2D0_TAEAS</name>
<reference evidence="3" key="1">
    <citation type="submission" date="2016-04" db="UniProtKB">
        <authorList>
            <consortium name="WormBaseParasite"/>
        </authorList>
    </citation>
    <scope>IDENTIFICATION</scope>
</reference>
<proteinExistence type="predicted"/>
<dbReference type="Proteomes" id="UP000282613">
    <property type="component" value="Unassembled WGS sequence"/>
</dbReference>
<evidence type="ECO:0000313" key="1">
    <source>
        <dbReference type="EMBL" id="VDK32643.1"/>
    </source>
</evidence>
<accession>A0A0R3W2D0</accession>
<reference evidence="1 2" key="2">
    <citation type="submission" date="2018-11" db="EMBL/GenBank/DDBJ databases">
        <authorList>
            <consortium name="Pathogen Informatics"/>
        </authorList>
    </citation>
    <scope>NUCLEOTIDE SEQUENCE [LARGE SCALE GENOMIC DNA]</scope>
</reference>
<dbReference type="SUPFAM" id="SSF52047">
    <property type="entry name" value="RNI-like"/>
    <property type="match status" value="1"/>
</dbReference>
<keyword evidence="2" id="KW-1185">Reference proteome</keyword>
<organism evidence="3">
    <name type="scientific">Taenia asiatica</name>
    <name type="common">Asian tapeworm</name>
    <dbReference type="NCBI Taxonomy" id="60517"/>
    <lineage>
        <taxon>Eukaryota</taxon>
        <taxon>Metazoa</taxon>
        <taxon>Spiralia</taxon>
        <taxon>Lophotrochozoa</taxon>
        <taxon>Platyhelminthes</taxon>
        <taxon>Cestoda</taxon>
        <taxon>Eucestoda</taxon>
        <taxon>Cyclophyllidea</taxon>
        <taxon>Taeniidae</taxon>
        <taxon>Taenia</taxon>
    </lineage>
</organism>
<evidence type="ECO:0000313" key="2">
    <source>
        <dbReference type="Proteomes" id="UP000282613"/>
    </source>
</evidence>
<dbReference type="OrthoDB" id="18598at2759"/>
<dbReference type="Gene3D" id="3.80.10.10">
    <property type="entry name" value="Ribonuclease Inhibitor"/>
    <property type="match status" value="1"/>
</dbReference>
<sequence>MRLFSSDTLSSLLRSIPSSSKLRKLDIASKKVEFSEVFGDLKPKIYHQLIDLRIDAGKIDKSTFMETIAHIKSMSSEKLPLRRIVLSETCIRSPICSALSSSNCTLLELLSLADNKFTKPDTVIKNYFASLRYLQQLSLNGTSGETASDVLKMIFKGLNSVENPVYNRLSVDLDDCKLDTKAAEVIAKYMPKVEHLTKILLHKNAFEDKVIDIIECLPKCPRLRHISLGHKGKPVATGILKKLTETLLLPECKVEKLTLGPLGSNKELCKFLKTLANLGKKLVYLNIADYTLKDNDSKYISGLIQWADSKTPFTLIFNSSNFSDSPNVGVKRPTVVDKFIDAIITPSPELCDVDLELTHLAIRLQQKMPTTNVEKLEPHYPRIHQAKIALQDCSTLPSMHVELLDAALDPVECDRAVNQAMSDIRAVLQLLDANIKVAEEMLCRVTAGLKDDIETCLNDFPDQTELRPTKPAIDTGNEYASVSIPLIWMHSIHLVSNSRFAPRGPTLWLEPLQRVTVWKMVRALQAYVKCRVPLRFILTYFLTPCYLVFQSSLPPSALNVSDVPLDDQVFSETPPPASHARPMRRKTHTVTTIIHTSDSEVVHGPVDTVDLFPTSNLPPKEAGNGSLRIPPDPSVKSYFQWMLGCAIWLSLQH</sequence>
<protein>
    <submittedName>
        <fullName evidence="3">FBD domain-containing protein</fullName>
    </submittedName>
</protein>
<gene>
    <name evidence="1" type="ORF">TASK_LOCUS3963</name>
</gene>
<dbReference type="InterPro" id="IPR032675">
    <property type="entry name" value="LRR_dom_sf"/>
</dbReference>